<dbReference type="Gene3D" id="3.40.630.30">
    <property type="match status" value="1"/>
</dbReference>
<dbReference type="InterPro" id="IPR000182">
    <property type="entry name" value="GNAT_dom"/>
</dbReference>
<dbReference type="GO" id="GO:0016746">
    <property type="term" value="F:acyltransferase activity"/>
    <property type="evidence" value="ECO:0007669"/>
    <property type="project" value="UniProtKB-KW"/>
</dbReference>
<dbReference type="Pfam" id="PF13302">
    <property type="entry name" value="Acetyltransf_3"/>
    <property type="match status" value="1"/>
</dbReference>
<protein>
    <submittedName>
        <fullName evidence="2">GNAT family N-acetyltransferase</fullName>
        <ecNumber evidence="2">2.3.-.-</ecNumber>
    </submittedName>
</protein>
<keyword evidence="3" id="KW-1185">Reference proteome</keyword>
<dbReference type="PANTHER" id="PTHR43792">
    <property type="entry name" value="GNAT FAMILY, PUTATIVE (AFU_ORTHOLOGUE AFUA_3G00765)-RELATED-RELATED"/>
    <property type="match status" value="1"/>
</dbReference>
<organism evidence="2 3">
    <name type="scientific">Haloechinothrix salitolerans</name>
    <dbReference type="NCBI Taxonomy" id="926830"/>
    <lineage>
        <taxon>Bacteria</taxon>
        <taxon>Bacillati</taxon>
        <taxon>Actinomycetota</taxon>
        <taxon>Actinomycetes</taxon>
        <taxon>Pseudonocardiales</taxon>
        <taxon>Pseudonocardiaceae</taxon>
        <taxon>Haloechinothrix</taxon>
    </lineage>
</organism>
<comment type="caution">
    <text evidence="2">The sequence shown here is derived from an EMBL/GenBank/DDBJ whole genome shotgun (WGS) entry which is preliminary data.</text>
</comment>
<keyword evidence="2" id="KW-0012">Acyltransferase</keyword>
<dbReference type="InterPro" id="IPR016181">
    <property type="entry name" value="Acyl_CoA_acyltransferase"/>
</dbReference>
<dbReference type="SUPFAM" id="SSF55729">
    <property type="entry name" value="Acyl-CoA N-acyltransferases (Nat)"/>
    <property type="match status" value="1"/>
</dbReference>
<dbReference type="PROSITE" id="PS51186">
    <property type="entry name" value="GNAT"/>
    <property type="match status" value="1"/>
</dbReference>
<reference evidence="3" key="1">
    <citation type="journal article" date="2019" name="Int. J. Syst. Evol. Microbiol.">
        <title>The Global Catalogue of Microorganisms (GCM) 10K type strain sequencing project: providing services to taxonomists for standard genome sequencing and annotation.</title>
        <authorList>
            <consortium name="The Broad Institute Genomics Platform"/>
            <consortium name="The Broad Institute Genome Sequencing Center for Infectious Disease"/>
            <person name="Wu L."/>
            <person name="Ma J."/>
        </authorList>
    </citation>
    <scope>NUCLEOTIDE SEQUENCE [LARGE SCALE GENOMIC DNA]</scope>
    <source>
        <strain evidence="3">KCTC 32255</strain>
    </source>
</reference>
<evidence type="ECO:0000259" key="1">
    <source>
        <dbReference type="PROSITE" id="PS51186"/>
    </source>
</evidence>
<proteinExistence type="predicted"/>
<gene>
    <name evidence="2" type="ORF">ACFQGD_28875</name>
</gene>
<keyword evidence="2" id="KW-0808">Transferase</keyword>
<dbReference type="Proteomes" id="UP001596337">
    <property type="component" value="Unassembled WGS sequence"/>
</dbReference>
<dbReference type="EC" id="2.3.-.-" evidence="2"/>
<sequence length="191" mass="20516">MEPIEINAGTYYLRQFRADDRLDDRPALLSAFSDPAVRGASPDYGVDTIETATAYIHARAAGWRDDSHYTWAIAELTTGRLIGEVRLELGDRSTTGAGSDGASPDTESEPVTARLTVWTHADTRRQGVAATAVSTVLRFGFGALDLERVEAICAKDNAAAVALAHRCGFRRDDSCDSGDGTPATLHWTTNG</sequence>
<accession>A0ABW2C9B4</accession>
<dbReference type="InterPro" id="IPR051531">
    <property type="entry name" value="N-acetyltransferase"/>
</dbReference>
<feature type="domain" description="N-acetyltransferase" evidence="1">
    <location>
        <begin position="14"/>
        <end position="191"/>
    </location>
</feature>
<evidence type="ECO:0000313" key="2">
    <source>
        <dbReference type="EMBL" id="MFC6871143.1"/>
    </source>
</evidence>
<evidence type="ECO:0000313" key="3">
    <source>
        <dbReference type="Proteomes" id="UP001596337"/>
    </source>
</evidence>
<name>A0ABW2C9B4_9PSEU</name>
<dbReference type="EMBL" id="JBHSXX010000001">
    <property type="protein sequence ID" value="MFC6871143.1"/>
    <property type="molecule type" value="Genomic_DNA"/>
</dbReference>
<dbReference type="RefSeq" id="WP_345406174.1">
    <property type="nucleotide sequence ID" value="NZ_BAABLA010000122.1"/>
</dbReference>